<evidence type="ECO:0000313" key="1">
    <source>
        <dbReference type="EMBL" id="MFC5194127.1"/>
    </source>
</evidence>
<reference evidence="2" key="1">
    <citation type="journal article" date="2019" name="Int. J. Syst. Evol. Microbiol.">
        <title>The Global Catalogue of Microorganisms (GCM) 10K type strain sequencing project: providing services to taxonomists for standard genome sequencing and annotation.</title>
        <authorList>
            <consortium name="The Broad Institute Genomics Platform"/>
            <consortium name="The Broad Institute Genome Sequencing Center for Infectious Disease"/>
            <person name="Wu L."/>
            <person name="Ma J."/>
        </authorList>
    </citation>
    <scope>NUCLEOTIDE SEQUENCE [LARGE SCALE GENOMIC DNA]</scope>
    <source>
        <strain evidence="2">JCM 17978</strain>
    </source>
</reference>
<accession>A0ABW0C1M8</accession>
<dbReference type="Proteomes" id="UP001596162">
    <property type="component" value="Unassembled WGS sequence"/>
</dbReference>
<evidence type="ECO:0008006" key="3">
    <source>
        <dbReference type="Google" id="ProtNLM"/>
    </source>
</evidence>
<organism evidence="1 2">
    <name type="scientific">Bizionia hallyeonensis</name>
    <dbReference type="NCBI Taxonomy" id="1123757"/>
    <lineage>
        <taxon>Bacteria</taxon>
        <taxon>Pseudomonadati</taxon>
        <taxon>Bacteroidota</taxon>
        <taxon>Flavobacteriia</taxon>
        <taxon>Flavobacteriales</taxon>
        <taxon>Flavobacteriaceae</taxon>
        <taxon>Bizionia</taxon>
    </lineage>
</organism>
<gene>
    <name evidence="1" type="ORF">ACFPH8_02180</name>
</gene>
<protein>
    <recommendedName>
        <fullName evidence="3">Carboxypeptidase regulatory-like domain-containing protein</fullName>
    </recommendedName>
</protein>
<proteinExistence type="predicted"/>
<keyword evidence="2" id="KW-1185">Reference proteome</keyword>
<comment type="caution">
    <text evidence="1">The sequence shown here is derived from an EMBL/GenBank/DDBJ whole genome shotgun (WGS) entry which is preliminary data.</text>
</comment>
<dbReference type="RefSeq" id="WP_376858284.1">
    <property type="nucleotide sequence ID" value="NZ_JBHSLA010000001.1"/>
</dbReference>
<name>A0ABW0C1M8_9FLAO</name>
<dbReference type="EMBL" id="JBHSLA010000001">
    <property type="protein sequence ID" value="MFC5194127.1"/>
    <property type="molecule type" value="Genomic_DNA"/>
</dbReference>
<evidence type="ECO:0000313" key="2">
    <source>
        <dbReference type="Proteomes" id="UP001596162"/>
    </source>
</evidence>
<sequence length="222" mass="25483">MKKYLLYALGLFCLSCTIQYEGDTRLVANGQLLDRNANPIPNLDIEIWAYTDYNGSYGNSSDLISLTKTNNLGEFEMVFPKAKGNISYEIKALDNTYTYQNKTVSNIKAFNFVDYTFSSTNLFTLIEIDDIMQLTIILNNVNTENQIIDISIDGILAKNHVYANPIEEPEPYYYGSYYETVAKNQTLIIHYDVRNNNTQTVSSFQEILDVSDDDIYEYTLNY</sequence>